<evidence type="ECO:0000313" key="5">
    <source>
        <dbReference type="EMBL" id="KAF4614664.1"/>
    </source>
</evidence>
<keyword evidence="4" id="KW-0732">Signal</keyword>
<dbReference type="InterPro" id="IPR012341">
    <property type="entry name" value="6hp_glycosidase-like_sf"/>
</dbReference>
<evidence type="ECO:0000256" key="1">
    <source>
        <dbReference type="ARBA" id="ARBA00022801"/>
    </source>
</evidence>
<dbReference type="EMBL" id="JAACJL010000044">
    <property type="protein sequence ID" value="KAF4614664.1"/>
    <property type="molecule type" value="Genomic_DNA"/>
</dbReference>
<evidence type="ECO:0000256" key="4">
    <source>
        <dbReference type="SAM" id="SignalP"/>
    </source>
</evidence>
<evidence type="ECO:0008006" key="7">
    <source>
        <dbReference type="Google" id="ProtNLM"/>
    </source>
</evidence>
<feature type="signal peptide" evidence="4">
    <location>
        <begin position="1"/>
        <end position="17"/>
    </location>
</feature>
<sequence>MLKGRFFFLALQTFALGAATLPDELFSSDIPSKVLAAFKTLPAPIQYPQYTDTSAGKWLFFSPNTWTSGFFPATAYAINTRQQLCGSTPANGLSMADWLSLGRSASTELLSLNANNGIGHDVGFISFPFVEELAINPTNQTAINAVNNFASMLAARFNPVVGCTRSWDTSDPTDFQVIIDNMMNLEVLFHSADLTGNDTLRNIAMTHADTTIKNHIRDDGGTWHVIEYNSTTGNVIKKRTAQGFSDNSTWSRGQAWGIYGFANMHRLTNKTEYLDTSRRLATYFLNNIPSDGIVPWDFNAPLTPPPRPADSSAATIAVNALLLLAQQETTQDAKQHWIDGAFAILNNITALAWNPSWQSLLSNGTVNWPANNFLTGIVYGDYYFIKAGNELVNMGLATCKEPFSAGNGSSNGNPVGGTDAAHQRSSATRLSLFG</sequence>
<feature type="region of interest" description="Disordered" evidence="3">
    <location>
        <begin position="408"/>
        <end position="434"/>
    </location>
</feature>
<protein>
    <recommendedName>
        <fullName evidence="7">Glycoside hydrolase family 88 protein</fullName>
    </recommendedName>
</protein>
<dbReference type="SUPFAM" id="SSF48208">
    <property type="entry name" value="Six-hairpin glycosidases"/>
    <property type="match status" value="1"/>
</dbReference>
<dbReference type="InterPro" id="IPR008928">
    <property type="entry name" value="6-hairpin_glycosidase_sf"/>
</dbReference>
<reference evidence="5 6" key="1">
    <citation type="submission" date="2019-12" db="EMBL/GenBank/DDBJ databases">
        <authorList>
            <person name="Floudas D."/>
            <person name="Bentzer J."/>
            <person name="Ahren D."/>
            <person name="Johansson T."/>
            <person name="Persson P."/>
            <person name="Tunlid A."/>
        </authorList>
    </citation>
    <scope>NUCLEOTIDE SEQUENCE [LARGE SCALE GENOMIC DNA]</scope>
    <source>
        <strain evidence="5 6">CBS 102.39</strain>
    </source>
</reference>
<comment type="caution">
    <text evidence="5">The sequence shown here is derived from an EMBL/GenBank/DDBJ whole genome shotgun (WGS) entry which is preliminary data.</text>
</comment>
<dbReference type="AlphaFoldDB" id="A0A8H4QPK3"/>
<dbReference type="Gene3D" id="1.50.10.10">
    <property type="match status" value="1"/>
</dbReference>
<name>A0A8H4QPK3_9AGAR</name>
<evidence type="ECO:0000313" key="6">
    <source>
        <dbReference type="Proteomes" id="UP000521872"/>
    </source>
</evidence>
<dbReference type="GO" id="GO:0052757">
    <property type="term" value="F:chondroitin hydrolase activity"/>
    <property type="evidence" value="ECO:0007669"/>
    <property type="project" value="TreeGrafter"/>
</dbReference>
<organism evidence="5 6">
    <name type="scientific">Agrocybe pediades</name>
    <dbReference type="NCBI Taxonomy" id="84607"/>
    <lineage>
        <taxon>Eukaryota</taxon>
        <taxon>Fungi</taxon>
        <taxon>Dikarya</taxon>
        <taxon>Basidiomycota</taxon>
        <taxon>Agaricomycotina</taxon>
        <taxon>Agaricomycetes</taxon>
        <taxon>Agaricomycetidae</taxon>
        <taxon>Agaricales</taxon>
        <taxon>Agaricineae</taxon>
        <taxon>Strophariaceae</taxon>
        <taxon>Agrocybe</taxon>
    </lineage>
</organism>
<feature type="chain" id="PRO_5034109288" description="Glycoside hydrolase family 88 protein" evidence="4">
    <location>
        <begin position="18"/>
        <end position="434"/>
    </location>
</feature>
<dbReference type="Proteomes" id="UP000521872">
    <property type="component" value="Unassembled WGS sequence"/>
</dbReference>
<proteinExistence type="inferred from homology"/>
<keyword evidence="6" id="KW-1185">Reference proteome</keyword>
<accession>A0A8H4QPK3</accession>
<evidence type="ECO:0000256" key="3">
    <source>
        <dbReference type="SAM" id="MobiDB-lite"/>
    </source>
</evidence>
<dbReference type="InterPro" id="IPR052369">
    <property type="entry name" value="UG_Glycosaminoglycan_Hydrolase"/>
</dbReference>
<dbReference type="GO" id="GO:0000272">
    <property type="term" value="P:polysaccharide catabolic process"/>
    <property type="evidence" value="ECO:0007669"/>
    <property type="project" value="TreeGrafter"/>
</dbReference>
<feature type="compositionally biased region" description="Low complexity" evidence="3">
    <location>
        <begin position="408"/>
        <end position="417"/>
    </location>
</feature>
<keyword evidence="1" id="KW-0378">Hydrolase</keyword>
<gene>
    <name evidence="5" type="ORF">D9613_003216</name>
</gene>
<dbReference type="PANTHER" id="PTHR36845">
    <property type="entry name" value="HYDROLASE, PUTATIVE (AFU_ORTHOLOGUE AFUA_7G05090)-RELATED"/>
    <property type="match status" value="1"/>
</dbReference>
<feature type="compositionally biased region" description="Polar residues" evidence="3">
    <location>
        <begin position="423"/>
        <end position="434"/>
    </location>
</feature>
<evidence type="ECO:0000256" key="2">
    <source>
        <dbReference type="ARBA" id="ARBA00038358"/>
    </source>
</evidence>
<comment type="similarity">
    <text evidence="2">Belongs to the glycosyl hydrolase 88 family.</text>
</comment>
<dbReference type="PANTHER" id="PTHR36845:SF1">
    <property type="entry name" value="HYDROLASE, PUTATIVE (AFU_ORTHOLOGUE AFUA_7G05090)-RELATED"/>
    <property type="match status" value="1"/>
</dbReference>